<dbReference type="EMBL" id="LYBW01000060">
    <property type="protein sequence ID" value="ODR89849.1"/>
    <property type="molecule type" value="Genomic_DNA"/>
</dbReference>
<protein>
    <submittedName>
        <fullName evidence="1">Uncharacterized protein</fullName>
    </submittedName>
</protein>
<dbReference type="STRING" id="1752398.A8M32_16825"/>
<organism evidence="1 2">
    <name type="scientific">Sinorhizobium alkalisoli</name>
    <dbReference type="NCBI Taxonomy" id="1752398"/>
    <lineage>
        <taxon>Bacteria</taxon>
        <taxon>Pseudomonadati</taxon>
        <taxon>Pseudomonadota</taxon>
        <taxon>Alphaproteobacteria</taxon>
        <taxon>Hyphomicrobiales</taxon>
        <taxon>Rhizobiaceae</taxon>
        <taxon>Sinorhizobium/Ensifer group</taxon>
        <taxon>Sinorhizobium</taxon>
    </lineage>
</organism>
<dbReference type="RefSeq" id="WP_069459551.1">
    <property type="nucleotide sequence ID" value="NZ_CP034909.1"/>
</dbReference>
<accession>A0A1E3V8L1</accession>
<evidence type="ECO:0000313" key="2">
    <source>
        <dbReference type="Proteomes" id="UP000094342"/>
    </source>
</evidence>
<sequence length="140" mass="14341">MDLLGGSKSMQAGRLLAVLWLFCASFAVQAIAVGQSVTGRNGPGAQTGDIAARDMGSADRPVARQVFRAVALPDFRFTGARAEGKASPGGEPDPALPLAFSVLPAVVGNHPAPVAQTLAVVKASRQSERIRGPPAAENVL</sequence>
<reference evidence="2" key="1">
    <citation type="submission" date="2016-05" db="EMBL/GenBank/DDBJ databases">
        <authorList>
            <person name="Li Y."/>
        </authorList>
    </citation>
    <scope>NUCLEOTIDE SEQUENCE [LARGE SCALE GENOMIC DNA]</scope>
    <source>
        <strain evidence="2">YIC4027</strain>
    </source>
</reference>
<dbReference type="Proteomes" id="UP000094342">
    <property type="component" value="Unassembled WGS sequence"/>
</dbReference>
<comment type="caution">
    <text evidence="1">The sequence shown here is derived from an EMBL/GenBank/DDBJ whole genome shotgun (WGS) entry which is preliminary data.</text>
</comment>
<name>A0A1E3V8L1_9HYPH</name>
<evidence type="ECO:0000313" key="1">
    <source>
        <dbReference type="EMBL" id="ODR89849.1"/>
    </source>
</evidence>
<dbReference type="AlphaFoldDB" id="A0A1E3V8L1"/>
<gene>
    <name evidence="1" type="ORF">A8M32_16825</name>
</gene>
<proteinExistence type="predicted"/>
<keyword evidence="2" id="KW-1185">Reference proteome</keyword>